<feature type="transmembrane region" description="Helical" evidence="4">
    <location>
        <begin position="102"/>
        <end position="121"/>
    </location>
</feature>
<keyword evidence="4" id="KW-0812">Transmembrane</keyword>
<feature type="region of interest" description="Disordered" evidence="3">
    <location>
        <begin position="1"/>
        <end position="55"/>
    </location>
</feature>
<feature type="transmembrane region" description="Helical" evidence="4">
    <location>
        <begin position="266"/>
        <end position="284"/>
    </location>
</feature>
<comment type="similarity">
    <text evidence="2">Belongs to the major facilitator superfamily. Monocarboxylate porter (TC 2.A.1.13) family.</text>
</comment>
<feature type="transmembrane region" description="Helical" evidence="4">
    <location>
        <begin position="353"/>
        <end position="374"/>
    </location>
</feature>
<feature type="transmembrane region" description="Helical" evidence="4">
    <location>
        <begin position="329"/>
        <end position="347"/>
    </location>
</feature>
<evidence type="ECO:0000313" key="5">
    <source>
        <dbReference type="EMBL" id="KAG5287881.1"/>
    </source>
</evidence>
<evidence type="ECO:0008006" key="7">
    <source>
        <dbReference type="Google" id="ProtNLM"/>
    </source>
</evidence>
<dbReference type="VEuPathDB" id="FungiDB:I7I52_11800"/>
<dbReference type="PANTHER" id="PTHR11360">
    <property type="entry name" value="MONOCARBOXYLATE TRANSPORTER"/>
    <property type="match status" value="1"/>
</dbReference>
<comment type="caution">
    <text evidence="5">The sequence shown here is derived from an EMBL/GenBank/DDBJ whole genome shotgun (WGS) entry which is preliminary data.</text>
</comment>
<evidence type="ECO:0000256" key="4">
    <source>
        <dbReference type="SAM" id="Phobius"/>
    </source>
</evidence>
<dbReference type="InterPro" id="IPR050327">
    <property type="entry name" value="Proton-linked_MCT"/>
</dbReference>
<dbReference type="OrthoDB" id="6499973at2759"/>
<sequence>MANHSSREIATEVISHQAAAESLPSKNGSPAEKVPENDISQQSEEWVDEKPPEDVPPDGGYGWVCVACSAWINGNTWGVNSSYAVFLSYYLSNDIFPDASDITYAFTGGLSMSCCLLIAPLVTHMVHLFGNRLILNIGAVLQTISFISASFAKQQWQLFLSQGVCFGFGMGFLFIGSVGVTSQWFLRKRSIATSIAAAGSGVGGLTYSLATGSMISRFGLGWTFRILGIITFVVNIIAANLIRDRNKATRSQYKAFHFPLLKRPEFLLLQAWGFLSLLGYVVILFSLPNFALSIGLTAHQGSIVGAVLNLGQGLGRPIVGLLSDRYGRLNIATIISLFCGVFCVAVWTPTQSMGLLCFFAIIVGTVAGTFWTTVVPVCAEVIGLQMLPSGLSIIWVLMVPPTTVSEPIVVLLKDDSKGNRAYLYAQIFAGLAYIVGALCLSVVRSWKIGDNFVAAERKAAAEAANAAKAVKINPSSHHATVTSTDDRTCIPGEKPHQSSQPALPPRESSSGTITPASDTSAWNPTVLLCRMVTWEHV</sequence>
<keyword evidence="4" id="KW-1133">Transmembrane helix</keyword>
<dbReference type="Proteomes" id="UP000670092">
    <property type="component" value="Unassembled WGS sequence"/>
</dbReference>
<feature type="compositionally biased region" description="Polar residues" evidence="3">
    <location>
        <begin position="497"/>
        <end position="518"/>
    </location>
</feature>
<dbReference type="Pfam" id="PF07690">
    <property type="entry name" value="MFS_1"/>
    <property type="match status" value="1"/>
</dbReference>
<protein>
    <recommendedName>
        <fullName evidence="7">MFS transporter</fullName>
    </recommendedName>
</protein>
<dbReference type="PANTHER" id="PTHR11360:SF315">
    <property type="entry name" value="TRANSPORTER MCH2-RELATED"/>
    <property type="match status" value="1"/>
</dbReference>
<dbReference type="Gene3D" id="1.20.1250.20">
    <property type="entry name" value="MFS general substrate transporter like domains"/>
    <property type="match status" value="2"/>
</dbReference>
<evidence type="ECO:0000256" key="3">
    <source>
        <dbReference type="SAM" id="MobiDB-lite"/>
    </source>
</evidence>
<feature type="transmembrane region" description="Helical" evidence="4">
    <location>
        <begin position="191"/>
        <end position="210"/>
    </location>
</feature>
<evidence type="ECO:0000256" key="1">
    <source>
        <dbReference type="ARBA" id="ARBA00004141"/>
    </source>
</evidence>
<dbReference type="CDD" id="cd17352">
    <property type="entry name" value="MFS_MCT_SLC16"/>
    <property type="match status" value="1"/>
</dbReference>
<dbReference type="EMBL" id="JAEVHI010000007">
    <property type="protein sequence ID" value="KAG5287881.1"/>
    <property type="molecule type" value="Genomic_DNA"/>
</dbReference>
<keyword evidence="4" id="KW-0472">Membrane</keyword>
<dbReference type="InterPro" id="IPR036259">
    <property type="entry name" value="MFS_trans_sf"/>
</dbReference>
<feature type="transmembrane region" description="Helical" evidence="4">
    <location>
        <begin position="158"/>
        <end position="179"/>
    </location>
</feature>
<dbReference type="GO" id="GO:0016020">
    <property type="term" value="C:membrane"/>
    <property type="evidence" value="ECO:0007669"/>
    <property type="project" value="UniProtKB-SubCell"/>
</dbReference>
<organism evidence="5 6">
    <name type="scientific">Ajellomyces capsulatus</name>
    <name type="common">Darling's disease fungus</name>
    <name type="synonym">Histoplasma capsulatum</name>
    <dbReference type="NCBI Taxonomy" id="5037"/>
    <lineage>
        <taxon>Eukaryota</taxon>
        <taxon>Fungi</taxon>
        <taxon>Dikarya</taxon>
        <taxon>Ascomycota</taxon>
        <taxon>Pezizomycotina</taxon>
        <taxon>Eurotiomycetes</taxon>
        <taxon>Eurotiomycetidae</taxon>
        <taxon>Onygenales</taxon>
        <taxon>Ajellomycetaceae</taxon>
        <taxon>Histoplasma</taxon>
    </lineage>
</organism>
<feature type="compositionally biased region" description="Basic and acidic residues" evidence="3">
    <location>
        <begin position="484"/>
        <end position="496"/>
    </location>
</feature>
<feature type="compositionally biased region" description="Polar residues" evidence="3">
    <location>
        <begin position="474"/>
        <end position="483"/>
    </location>
</feature>
<feature type="transmembrane region" description="Helical" evidence="4">
    <location>
        <begin position="222"/>
        <end position="242"/>
    </location>
</feature>
<dbReference type="InterPro" id="IPR011701">
    <property type="entry name" value="MFS"/>
</dbReference>
<gene>
    <name evidence="5" type="ORF">I7I52_11800</name>
</gene>
<reference evidence="5 6" key="1">
    <citation type="submission" date="2021-01" db="EMBL/GenBank/DDBJ databases">
        <title>Chromosome-level genome assembly of a human fungal pathogen reveals clustering of transcriptionally co-regulated genes.</title>
        <authorList>
            <person name="Voorhies M."/>
            <person name="Cohen S."/>
            <person name="Shea T.P."/>
            <person name="Petrus S."/>
            <person name="Munoz J.F."/>
            <person name="Poplawski S."/>
            <person name="Goldman W.E."/>
            <person name="Michael T."/>
            <person name="Cuomo C.A."/>
            <person name="Sil A."/>
            <person name="Beyhan S."/>
        </authorList>
    </citation>
    <scope>NUCLEOTIDE SEQUENCE [LARGE SCALE GENOMIC DNA]</scope>
    <source>
        <strain evidence="5 6">G184AR</strain>
    </source>
</reference>
<dbReference type="GO" id="GO:0022857">
    <property type="term" value="F:transmembrane transporter activity"/>
    <property type="evidence" value="ECO:0007669"/>
    <property type="project" value="InterPro"/>
</dbReference>
<name>A0A8H8CRC6_AJECA</name>
<feature type="transmembrane region" description="Helical" evidence="4">
    <location>
        <begin position="421"/>
        <end position="443"/>
    </location>
</feature>
<comment type="subcellular location">
    <subcellularLocation>
        <location evidence="1">Membrane</location>
        <topology evidence="1">Multi-pass membrane protein</topology>
    </subcellularLocation>
</comment>
<feature type="region of interest" description="Disordered" evidence="3">
    <location>
        <begin position="474"/>
        <end position="518"/>
    </location>
</feature>
<accession>A0A8H8CRC6</accession>
<proteinExistence type="inferred from homology"/>
<feature type="compositionally biased region" description="Basic and acidic residues" evidence="3">
    <location>
        <begin position="1"/>
        <end position="10"/>
    </location>
</feature>
<dbReference type="SUPFAM" id="SSF103473">
    <property type="entry name" value="MFS general substrate transporter"/>
    <property type="match status" value="1"/>
</dbReference>
<evidence type="ECO:0000313" key="6">
    <source>
        <dbReference type="Proteomes" id="UP000670092"/>
    </source>
</evidence>
<dbReference type="AlphaFoldDB" id="A0A8H8CRC6"/>
<evidence type="ECO:0000256" key="2">
    <source>
        <dbReference type="ARBA" id="ARBA00006727"/>
    </source>
</evidence>